<accession>A0A8S5NFV8</accession>
<dbReference type="EMBL" id="BK015156">
    <property type="protein sequence ID" value="DAD93268.1"/>
    <property type="molecule type" value="Genomic_DNA"/>
</dbReference>
<protein>
    <submittedName>
        <fullName evidence="1">Uncharacterized protein</fullName>
    </submittedName>
</protein>
<organism evidence="1">
    <name type="scientific">Myoviridae sp. cte0p10</name>
    <dbReference type="NCBI Taxonomy" id="2826674"/>
    <lineage>
        <taxon>Viruses</taxon>
        <taxon>Duplodnaviria</taxon>
        <taxon>Heunggongvirae</taxon>
        <taxon>Uroviricota</taxon>
        <taxon>Caudoviricetes</taxon>
    </lineage>
</organism>
<sequence length="42" mass="4543">MTNCYKIKTVGSDTGCFVLSARGLKSIIELGISLVSTRPKRV</sequence>
<proteinExistence type="predicted"/>
<reference evidence="1" key="1">
    <citation type="journal article" date="2021" name="Proc. Natl. Acad. Sci. U.S.A.">
        <title>A Catalog of Tens of Thousands of Viruses from Human Metagenomes Reveals Hidden Associations with Chronic Diseases.</title>
        <authorList>
            <person name="Tisza M.J."/>
            <person name="Buck C.B."/>
        </authorList>
    </citation>
    <scope>NUCLEOTIDE SEQUENCE</scope>
    <source>
        <strain evidence="1">Cte0p10</strain>
    </source>
</reference>
<evidence type="ECO:0000313" key="1">
    <source>
        <dbReference type="EMBL" id="DAD93268.1"/>
    </source>
</evidence>
<name>A0A8S5NFV8_9CAUD</name>